<dbReference type="Proteomes" id="UP001396334">
    <property type="component" value="Unassembled WGS sequence"/>
</dbReference>
<evidence type="ECO:0000313" key="2">
    <source>
        <dbReference type="Proteomes" id="UP001396334"/>
    </source>
</evidence>
<sequence length="149" mass="16926">MSAEEFFKMKFPESLFGLCHDDLSIMKYGESSIAVTTHPVAAELHELWVMKEYGVVDLWTKVLTLHRVDRYAWIPRVLGFRKNGQVLLQVNDEKIASLDLNCQQMEAPLYLNCRQVELHGVEVGGDLQSVNSYVESVARQSGKCPQPID</sequence>
<gene>
    <name evidence="1" type="ORF">V6N11_079256</name>
</gene>
<evidence type="ECO:0000313" key="1">
    <source>
        <dbReference type="EMBL" id="KAK9016762.1"/>
    </source>
</evidence>
<proteinExistence type="predicted"/>
<comment type="caution">
    <text evidence="1">The sequence shown here is derived from an EMBL/GenBank/DDBJ whole genome shotgun (WGS) entry which is preliminary data.</text>
</comment>
<evidence type="ECO:0008006" key="3">
    <source>
        <dbReference type="Google" id="ProtNLM"/>
    </source>
</evidence>
<accession>A0ABR2RVP3</accession>
<name>A0ABR2RVP3_9ROSI</name>
<protein>
    <recommendedName>
        <fullName evidence="3">F-box associated domain-containing protein</fullName>
    </recommendedName>
</protein>
<dbReference type="EMBL" id="JBBPBN010000020">
    <property type="protein sequence ID" value="KAK9016762.1"/>
    <property type="molecule type" value="Genomic_DNA"/>
</dbReference>
<organism evidence="1 2">
    <name type="scientific">Hibiscus sabdariffa</name>
    <name type="common">roselle</name>
    <dbReference type="NCBI Taxonomy" id="183260"/>
    <lineage>
        <taxon>Eukaryota</taxon>
        <taxon>Viridiplantae</taxon>
        <taxon>Streptophyta</taxon>
        <taxon>Embryophyta</taxon>
        <taxon>Tracheophyta</taxon>
        <taxon>Spermatophyta</taxon>
        <taxon>Magnoliopsida</taxon>
        <taxon>eudicotyledons</taxon>
        <taxon>Gunneridae</taxon>
        <taxon>Pentapetalae</taxon>
        <taxon>rosids</taxon>
        <taxon>malvids</taxon>
        <taxon>Malvales</taxon>
        <taxon>Malvaceae</taxon>
        <taxon>Malvoideae</taxon>
        <taxon>Hibiscus</taxon>
    </lineage>
</organism>
<reference evidence="1 2" key="1">
    <citation type="journal article" date="2024" name="G3 (Bethesda)">
        <title>Genome assembly of Hibiscus sabdariffa L. provides insights into metabolisms of medicinal natural products.</title>
        <authorList>
            <person name="Kim T."/>
        </authorList>
    </citation>
    <scope>NUCLEOTIDE SEQUENCE [LARGE SCALE GENOMIC DNA]</scope>
    <source>
        <strain evidence="1">TK-2024</strain>
        <tissue evidence="1">Old leaves</tissue>
    </source>
</reference>
<keyword evidence="2" id="KW-1185">Reference proteome</keyword>